<name>I7MJ04_TETTS</name>
<feature type="region of interest" description="Disordered" evidence="6">
    <location>
        <begin position="373"/>
        <end position="411"/>
    </location>
</feature>
<accession>I7MJ04</accession>
<dbReference type="InterPro" id="IPR007356">
    <property type="entry name" value="tRNA_m1G_MeTrfase_euk"/>
</dbReference>
<dbReference type="Proteomes" id="UP000009168">
    <property type="component" value="Unassembled WGS sequence"/>
</dbReference>
<dbReference type="PANTHER" id="PTHR13563:SF13">
    <property type="entry name" value="TRNA METHYLTRANSFERASE 10 HOMOLOG A"/>
    <property type="match status" value="1"/>
</dbReference>
<feature type="compositionally biased region" description="Basic and acidic residues" evidence="6">
    <location>
        <begin position="105"/>
        <end position="128"/>
    </location>
</feature>
<keyword evidence="2" id="KW-0489">Methyltransferase</keyword>
<feature type="compositionally biased region" description="Low complexity" evidence="6">
    <location>
        <begin position="1"/>
        <end position="17"/>
    </location>
</feature>
<organism evidence="8 9">
    <name type="scientific">Tetrahymena thermophila (strain SB210)</name>
    <dbReference type="NCBI Taxonomy" id="312017"/>
    <lineage>
        <taxon>Eukaryota</taxon>
        <taxon>Sar</taxon>
        <taxon>Alveolata</taxon>
        <taxon>Ciliophora</taxon>
        <taxon>Intramacronucleata</taxon>
        <taxon>Oligohymenophorea</taxon>
        <taxon>Hymenostomatida</taxon>
        <taxon>Tetrahymenina</taxon>
        <taxon>Tetrahymenidae</taxon>
        <taxon>Tetrahymena</taxon>
    </lineage>
</organism>
<evidence type="ECO:0000256" key="3">
    <source>
        <dbReference type="ARBA" id="ARBA00022679"/>
    </source>
</evidence>
<dbReference type="KEGG" id="tet:TTHERM_00684460"/>
<dbReference type="HOGENOM" id="CLU_669951_0_0_1"/>
<comment type="catalytic activity">
    <reaction evidence="5">
        <text>guanosine(9) in tRNA + S-adenosyl-L-methionine = N(1)-methylguanosine(9) in tRNA + S-adenosyl-L-homocysteine + H(+)</text>
        <dbReference type="Rhea" id="RHEA:43156"/>
        <dbReference type="Rhea" id="RHEA-COMP:10367"/>
        <dbReference type="Rhea" id="RHEA-COMP:10368"/>
        <dbReference type="ChEBI" id="CHEBI:15378"/>
        <dbReference type="ChEBI" id="CHEBI:57856"/>
        <dbReference type="ChEBI" id="CHEBI:59789"/>
        <dbReference type="ChEBI" id="CHEBI:73542"/>
        <dbReference type="ChEBI" id="CHEBI:74269"/>
        <dbReference type="EC" id="2.1.1.221"/>
    </reaction>
</comment>
<feature type="compositionally biased region" description="Acidic residues" evidence="6">
    <location>
        <begin position="41"/>
        <end position="54"/>
    </location>
</feature>
<dbReference type="InterPro" id="IPR038459">
    <property type="entry name" value="MT_TRM10-typ_sf"/>
</dbReference>
<protein>
    <recommendedName>
        <fullName evidence="1">tRNA (guanine(9)-N(1))-methyltransferase</fullName>
        <ecNumber evidence="1">2.1.1.221</ecNumber>
    </recommendedName>
</protein>
<dbReference type="eggNOG" id="KOG2967">
    <property type="taxonomic scope" value="Eukaryota"/>
</dbReference>
<dbReference type="GeneID" id="7830678"/>
<evidence type="ECO:0000259" key="7">
    <source>
        <dbReference type="PROSITE" id="PS51675"/>
    </source>
</evidence>
<feature type="domain" description="SAM-dependent MTase TRM10-type" evidence="7">
    <location>
        <begin position="147"/>
        <end position="334"/>
    </location>
</feature>
<evidence type="ECO:0000256" key="6">
    <source>
        <dbReference type="SAM" id="MobiDB-lite"/>
    </source>
</evidence>
<dbReference type="EC" id="2.1.1.221" evidence="1"/>
<feature type="compositionally biased region" description="Basic and acidic residues" evidence="6">
    <location>
        <begin position="136"/>
        <end position="147"/>
    </location>
</feature>
<dbReference type="GO" id="GO:0005634">
    <property type="term" value="C:nucleus"/>
    <property type="evidence" value="ECO:0007669"/>
    <property type="project" value="TreeGrafter"/>
</dbReference>
<evidence type="ECO:0000256" key="2">
    <source>
        <dbReference type="ARBA" id="ARBA00022603"/>
    </source>
</evidence>
<dbReference type="OMA" id="AWTETRD"/>
<dbReference type="CDD" id="cd18089">
    <property type="entry name" value="SPOUT_Trm10-like"/>
    <property type="match status" value="1"/>
</dbReference>
<evidence type="ECO:0000313" key="8">
    <source>
        <dbReference type="EMBL" id="EAS04902.1"/>
    </source>
</evidence>
<feature type="region of interest" description="Disordered" evidence="6">
    <location>
        <begin position="1"/>
        <end position="147"/>
    </location>
</feature>
<dbReference type="GO" id="GO:0000049">
    <property type="term" value="F:tRNA binding"/>
    <property type="evidence" value="ECO:0007669"/>
    <property type="project" value="TreeGrafter"/>
</dbReference>
<dbReference type="InterPro" id="IPR028564">
    <property type="entry name" value="MT_TRM10-typ"/>
</dbReference>
<evidence type="ECO:0000256" key="1">
    <source>
        <dbReference type="ARBA" id="ARBA00012797"/>
    </source>
</evidence>
<sequence length="411" mass="48000">MSEQPLQQVQPQQNLDQNNDDLIDSKIDQNNADLQNQNDFDPIEDENDINESDSNENNSQNNLQEEQKSENQVEDNNQKLSKNEMKRQKRAEMWESIKKKKKELKKQEKEKKKLERQQQHIENSKNQEEVIQQKQQHKEPYKSNQQLRDEYSNRAKNGQPIILDMQFLDMLEDKEFKSLVKQLCYMQSSNKKAEKPCRFIISSVSPKLRQALNANNADKWGIEILDQHYLDLFPKDNLVYLTGDTDQDLDELDQQCAYIIGGLVDHNRLKNVTLNAATEQGIQVKRFPIQNHLKLEASSILACNHVFDIMVQRANGKSWKESLQTGIPIRKVVALIENGVEIPTEHYLKKLEQMKKQQQIALEKKKLQEQSQEFIKDSQKASTYNEIKETDLKESDIQNESDESSTNKDCI</sequence>
<dbReference type="EMBL" id="GG662435">
    <property type="protein sequence ID" value="EAS04902.1"/>
    <property type="molecule type" value="Genomic_DNA"/>
</dbReference>
<keyword evidence="3" id="KW-0808">Transferase</keyword>
<dbReference type="GO" id="GO:0002939">
    <property type="term" value="P:tRNA N1-guanine methylation"/>
    <property type="evidence" value="ECO:0007669"/>
    <property type="project" value="TreeGrafter"/>
</dbReference>
<keyword evidence="4" id="KW-0949">S-adenosyl-L-methionine</keyword>
<dbReference type="STRING" id="312017.I7MJ04"/>
<feature type="compositionally biased region" description="Basic and acidic residues" evidence="6">
    <location>
        <begin position="81"/>
        <end position="97"/>
    </location>
</feature>
<proteinExistence type="predicted"/>
<feature type="compositionally biased region" description="Basic and acidic residues" evidence="6">
    <location>
        <begin position="386"/>
        <end position="396"/>
    </location>
</feature>
<dbReference type="OrthoDB" id="278300at2759"/>
<evidence type="ECO:0000313" key="9">
    <source>
        <dbReference type="Proteomes" id="UP000009168"/>
    </source>
</evidence>
<dbReference type="AlphaFoldDB" id="I7MJ04"/>
<dbReference type="PANTHER" id="PTHR13563">
    <property type="entry name" value="TRNA (GUANINE-9-) METHYLTRANSFERASE"/>
    <property type="match status" value="1"/>
</dbReference>
<dbReference type="InParanoid" id="I7MJ04"/>
<dbReference type="PROSITE" id="PS51675">
    <property type="entry name" value="SAM_MT_TRM10"/>
    <property type="match status" value="1"/>
</dbReference>
<keyword evidence="9" id="KW-1185">Reference proteome</keyword>
<reference evidence="9" key="1">
    <citation type="journal article" date="2006" name="PLoS Biol.">
        <title>Macronuclear genome sequence of the ciliate Tetrahymena thermophila, a model eukaryote.</title>
        <authorList>
            <person name="Eisen J.A."/>
            <person name="Coyne R.S."/>
            <person name="Wu M."/>
            <person name="Wu D."/>
            <person name="Thiagarajan M."/>
            <person name="Wortman J.R."/>
            <person name="Badger J.H."/>
            <person name="Ren Q."/>
            <person name="Amedeo P."/>
            <person name="Jones K.M."/>
            <person name="Tallon L.J."/>
            <person name="Delcher A.L."/>
            <person name="Salzberg S.L."/>
            <person name="Silva J.C."/>
            <person name="Haas B.J."/>
            <person name="Majoros W.H."/>
            <person name="Farzad M."/>
            <person name="Carlton J.M."/>
            <person name="Smith R.K. Jr."/>
            <person name="Garg J."/>
            <person name="Pearlman R.E."/>
            <person name="Karrer K.M."/>
            <person name="Sun L."/>
            <person name="Manning G."/>
            <person name="Elde N.C."/>
            <person name="Turkewitz A.P."/>
            <person name="Asai D.J."/>
            <person name="Wilkes D.E."/>
            <person name="Wang Y."/>
            <person name="Cai H."/>
            <person name="Collins K."/>
            <person name="Stewart B.A."/>
            <person name="Lee S.R."/>
            <person name="Wilamowska K."/>
            <person name="Weinberg Z."/>
            <person name="Ruzzo W.L."/>
            <person name="Wloga D."/>
            <person name="Gaertig J."/>
            <person name="Frankel J."/>
            <person name="Tsao C.-C."/>
            <person name="Gorovsky M.A."/>
            <person name="Keeling P.J."/>
            <person name="Waller R.F."/>
            <person name="Patron N.J."/>
            <person name="Cherry J.M."/>
            <person name="Stover N.A."/>
            <person name="Krieger C.J."/>
            <person name="del Toro C."/>
            <person name="Ryder H.F."/>
            <person name="Williamson S.C."/>
            <person name="Barbeau R.A."/>
            <person name="Hamilton E.P."/>
            <person name="Orias E."/>
        </authorList>
    </citation>
    <scope>NUCLEOTIDE SEQUENCE [LARGE SCALE GENOMIC DNA]</scope>
    <source>
        <strain evidence="9">SB210</strain>
    </source>
</reference>
<gene>
    <name evidence="8" type="ORF">TTHERM_00684460</name>
</gene>
<dbReference type="Gene3D" id="3.40.1280.30">
    <property type="match status" value="1"/>
</dbReference>
<evidence type="ECO:0000256" key="5">
    <source>
        <dbReference type="ARBA" id="ARBA00048434"/>
    </source>
</evidence>
<evidence type="ECO:0000256" key="4">
    <source>
        <dbReference type="ARBA" id="ARBA00022691"/>
    </source>
</evidence>
<feature type="compositionally biased region" description="Low complexity" evidence="6">
    <location>
        <begin position="28"/>
        <end position="40"/>
    </location>
</feature>
<dbReference type="GO" id="GO:0052905">
    <property type="term" value="F:tRNA (guanosine(9)-N1)-methyltransferase activity"/>
    <property type="evidence" value="ECO:0007669"/>
    <property type="project" value="UniProtKB-EC"/>
</dbReference>
<dbReference type="RefSeq" id="XP_001025147.1">
    <property type="nucleotide sequence ID" value="XM_001025147.2"/>
</dbReference>
<feature type="compositionally biased region" description="Low complexity" evidence="6">
    <location>
        <begin position="55"/>
        <end position="64"/>
    </location>
</feature>